<dbReference type="Pfam" id="PF00188">
    <property type="entry name" value="CAP"/>
    <property type="match status" value="1"/>
</dbReference>
<feature type="compositionally biased region" description="Low complexity" evidence="1">
    <location>
        <begin position="339"/>
        <end position="376"/>
    </location>
</feature>
<proteinExistence type="predicted"/>
<reference evidence="4 5" key="1">
    <citation type="submission" date="2015-10" db="EMBL/GenBank/DDBJ databases">
        <title>Butyribacter intestini gen. nov., sp. nov., a butyric acid-producing bacterium of the family Lachnospiraceae isolated from the human faeces.</title>
        <authorList>
            <person name="Zou Y."/>
            <person name="Xue W."/>
            <person name="Luo G."/>
            <person name="Lv M."/>
        </authorList>
    </citation>
    <scope>NUCLEOTIDE SEQUENCE [LARGE SCALE GENOMIC DNA]</scope>
    <source>
        <strain evidence="4 5">TF01-11</strain>
    </source>
</reference>
<evidence type="ECO:0000313" key="4">
    <source>
        <dbReference type="EMBL" id="KQC84481.1"/>
    </source>
</evidence>
<comment type="caution">
    <text evidence="4">The sequence shown here is derived from an EMBL/GenBank/DDBJ whole genome shotgun (WGS) entry which is preliminary data.</text>
</comment>
<sequence length="524" mass="58104">MIRKNRKSICYVMTLALCVTLGSSYVRAEDTEAQGINVAYHTQDEIRAFCAENAAGLNDALTFAENPVVSGDYSAGKLSDKTLNSAINMFNQVRYIAGISYDVQLDDTYNSLTQTAALVNYVNGVLSHYPSKPADMDEDLYNLGASGASSSNIAWASWENNSINWSIINGWLEDGDPSNVDRLGHRRWVLNPKMKYTGFGAVTGTKGTYSAMYSFDMKNTKASEYGVAWPAQNMPVEYFGTVFPWSLSMGESVDIESVKVKLTRQNDGKVWNFSNEAADGYFNVNNGGYGQKGCIIFRPKTDRKYAAGDVFDVEITGLGDGKDVGYTVNFFELEDGQDVTAKPTAKPTETPTAAPTETPTVKPTVKPTETPTAVPTKEPEITEKPEETEEPEITDEPEETEEPEDEPEETEAPTARPTVTPTAKPVTKPAKVKIKKWKINKNKVTVYFGKVKNASGYQVRYSTSVKYNKNLSSKAVSCKSTKTMVRLKKSRKKHFIQMRAYTKKNGRKVYGSWGNTIKIYKNIK</sequence>
<name>A0AAW3JP01_9FIRM</name>
<feature type="region of interest" description="Disordered" evidence="1">
    <location>
        <begin position="339"/>
        <end position="427"/>
    </location>
</feature>
<accession>A0AAW3JP01</accession>
<feature type="domain" description="SCP" evidence="3">
    <location>
        <begin position="88"/>
        <end position="209"/>
    </location>
</feature>
<feature type="signal peptide" evidence="2">
    <location>
        <begin position="1"/>
        <end position="28"/>
    </location>
</feature>
<dbReference type="InterPro" id="IPR035940">
    <property type="entry name" value="CAP_sf"/>
</dbReference>
<feature type="compositionally biased region" description="Low complexity" evidence="1">
    <location>
        <begin position="412"/>
        <end position="427"/>
    </location>
</feature>
<dbReference type="AlphaFoldDB" id="A0AAW3JP01"/>
<keyword evidence="2" id="KW-0732">Signal</keyword>
<organism evidence="4 5">
    <name type="scientific">Butyribacter intestini</name>
    <dbReference type="NCBI Taxonomy" id="1703332"/>
    <lineage>
        <taxon>Bacteria</taxon>
        <taxon>Bacillati</taxon>
        <taxon>Bacillota</taxon>
        <taxon>Clostridia</taxon>
        <taxon>Lachnospirales</taxon>
        <taxon>Lachnospiraceae</taxon>
        <taxon>Butyribacter</taxon>
    </lineage>
</organism>
<evidence type="ECO:0000256" key="2">
    <source>
        <dbReference type="SAM" id="SignalP"/>
    </source>
</evidence>
<dbReference type="RefSeq" id="WP_055943182.1">
    <property type="nucleotide sequence ID" value="NZ_LLKB01000005.1"/>
</dbReference>
<evidence type="ECO:0000259" key="3">
    <source>
        <dbReference type="Pfam" id="PF00188"/>
    </source>
</evidence>
<dbReference type="Proteomes" id="UP000050833">
    <property type="component" value="Unassembled WGS sequence"/>
</dbReference>
<dbReference type="CDD" id="cd05379">
    <property type="entry name" value="CAP_bacterial"/>
    <property type="match status" value="1"/>
</dbReference>
<evidence type="ECO:0000256" key="1">
    <source>
        <dbReference type="SAM" id="MobiDB-lite"/>
    </source>
</evidence>
<dbReference type="Gene3D" id="3.40.33.10">
    <property type="entry name" value="CAP"/>
    <property type="match status" value="1"/>
</dbReference>
<protein>
    <recommendedName>
        <fullName evidence="3">SCP domain-containing protein</fullName>
    </recommendedName>
</protein>
<dbReference type="EMBL" id="LLKB01000005">
    <property type="protein sequence ID" value="KQC84481.1"/>
    <property type="molecule type" value="Genomic_DNA"/>
</dbReference>
<feature type="chain" id="PRO_5043845372" description="SCP domain-containing protein" evidence="2">
    <location>
        <begin position="29"/>
        <end position="524"/>
    </location>
</feature>
<evidence type="ECO:0000313" key="5">
    <source>
        <dbReference type="Proteomes" id="UP000050833"/>
    </source>
</evidence>
<keyword evidence="5" id="KW-1185">Reference proteome</keyword>
<dbReference type="SUPFAM" id="SSF55797">
    <property type="entry name" value="PR-1-like"/>
    <property type="match status" value="1"/>
</dbReference>
<feature type="compositionally biased region" description="Acidic residues" evidence="1">
    <location>
        <begin position="386"/>
        <end position="411"/>
    </location>
</feature>
<dbReference type="InterPro" id="IPR014044">
    <property type="entry name" value="CAP_dom"/>
</dbReference>
<gene>
    <name evidence="4" type="ORF">APZ18_06885</name>
</gene>